<keyword evidence="1" id="KW-0472">Membrane</keyword>
<sequence>MRVGLNQLPLRLASRPPSLGVSHHVYHLHRFARSFSSTPFRNLTPTSNPPSLSLLAAVVLGLPAALWAYKCLAMVVFQRRPLYQRDCTTVQEAKSTGRTYYQQRLHFCPYTSSTFYIIYLFQTRNRYWEHMQADGVVRPEAIMDVEHAANTVVHIAGLPNTVQVLGMNIMPTKMPFVGRG</sequence>
<dbReference type="EMBL" id="KN837226">
    <property type="protein sequence ID" value="KIJ32504.1"/>
    <property type="molecule type" value="Genomic_DNA"/>
</dbReference>
<proteinExistence type="predicted"/>
<dbReference type="OrthoDB" id="1933717at2759"/>
<evidence type="ECO:0000313" key="3">
    <source>
        <dbReference type="Proteomes" id="UP000054279"/>
    </source>
</evidence>
<dbReference type="HOGENOM" id="CLU_1497145_0_0_1"/>
<feature type="transmembrane region" description="Helical" evidence="1">
    <location>
        <begin position="52"/>
        <end position="77"/>
    </location>
</feature>
<dbReference type="AlphaFoldDB" id="A0A0C9UCS9"/>
<keyword evidence="1" id="KW-0812">Transmembrane</keyword>
<organism evidence="2 3">
    <name type="scientific">Sphaerobolus stellatus (strain SS14)</name>
    <dbReference type="NCBI Taxonomy" id="990650"/>
    <lineage>
        <taxon>Eukaryota</taxon>
        <taxon>Fungi</taxon>
        <taxon>Dikarya</taxon>
        <taxon>Basidiomycota</taxon>
        <taxon>Agaricomycotina</taxon>
        <taxon>Agaricomycetes</taxon>
        <taxon>Phallomycetidae</taxon>
        <taxon>Geastrales</taxon>
        <taxon>Sphaerobolaceae</taxon>
        <taxon>Sphaerobolus</taxon>
    </lineage>
</organism>
<accession>A0A0C9UCS9</accession>
<gene>
    <name evidence="2" type="ORF">M422DRAFT_265669</name>
</gene>
<reference evidence="2 3" key="1">
    <citation type="submission" date="2014-06" db="EMBL/GenBank/DDBJ databases">
        <title>Evolutionary Origins and Diversification of the Mycorrhizal Mutualists.</title>
        <authorList>
            <consortium name="DOE Joint Genome Institute"/>
            <consortium name="Mycorrhizal Genomics Consortium"/>
            <person name="Kohler A."/>
            <person name="Kuo A."/>
            <person name="Nagy L.G."/>
            <person name="Floudas D."/>
            <person name="Copeland A."/>
            <person name="Barry K.W."/>
            <person name="Cichocki N."/>
            <person name="Veneault-Fourrey C."/>
            <person name="LaButti K."/>
            <person name="Lindquist E.A."/>
            <person name="Lipzen A."/>
            <person name="Lundell T."/>
            <person name="Morin E."/>
            <person name="Murat C."/>
            <person name="Riley R."/>
            <person name="Ohm R."/>
            <person name="Sun H."/>
            <person name="Tunlid A."/>
            <person name="Henrissat B."/>
            <person name="Grigoriev I.V."/>
            <person name="Hibbett D.S."/>
            <person name="Martin F."/>
        </authorList>
    </citation>
    <scope>NUCLEOTIDE SEQUENCE [LARGE SCALE GENOMIC DNA]</scope>
    <source>
        <strain evidence="2 3">SS14</strain>
    </source>
</reference>
<dbReference type="Proteomes" id="UP000054279">
    <property type="component" value="Unassembled WGS sequence"/>
</dbReference>
<keyword evidence="1" id="KW-1133">Transmembrane helix</keyword>
<evidence type="ECO:0000256" key="1">
    <source>
        <dbReference type="SAM" id="Phobius"/>
    </source>
</evidence>
<keyword evidence="3" id="KW-1185">Reference proteome</keyword>
<protein>
    <submittedName>
        <fullName evidence="2">Uncharacterized protein</fullName>
    </submittedName>
</protein>
<evidence type="ECO:0000313" key="2">
    <source>
        <dbReference type="EMBL" id="KIJ32504.1"/>
    </source>
</evidence>
<name>A0A0C9UCS9_SPHS4</name>